<protein>
    <recommendedName>
        <fullName evidence="3">Reverse transcriptase</fullName>
    </recommendedName>
</protein>
<comment type="caution">
    <text evidence="1">The sequence shown here is derived from an EMBL/GenBank/DDBJ whole genome shotgun (WGS) entry which is preliminary data.</text>
</comment>
<dbReference type="InterPro" id="IPR043502">
    <property type="entry name" value="DNA/RNA_pol_sf"/>
</dbReference>
<evidence type="ECO:0000313" key="1">
    <source>
        <dbReference type="EMBL" id="GAA0187274.1"/>
    </source>
</evidence>
<dbReference type="PANTHER" id="PTHR37984:SF5">
    <property type="entry name" value="PROTEIN NYNRIN-LIKE"/>
    <property type="match status" value="1"/>
</dbReference>
<dbReference type="InterPro" id="IPR043128">
    <property type="entry name" value="Rev_trsase/Diguanyl_cyclase"/>
</dbReference>
<reference evidence="1 2" key="1">
    <citation type="submission" date="2024-01" db="EMBL/GenBank/DDBJ databases">
        <title>The complete chloroplast genome sequence of Lithospermum erythrorhizon: insights into the phylogenetic relationship among Boraginaceae species and the maternal lineages of purple gromwells.</title>
        <authorList>
            <person name="Okada T."/>
            <person name="Watanabe K."/>
        </authorList>
    </citation>
    <scope>NUCLEOTIDE SEQUENCE [LARGE SCALE GENOMIC DNA]</scope>
</reference>
<dbReference type="EMBL" id="BAABME010014556">
    <property type="protein sequence ID" value="GAA0187274.1"/>
    <property type="molecule type" value="Genomic_DNA"/>
</dbReference>
<organism evidence="1 2">
    <name type="scientific">Lithospermum erythrorhizon</name>
    <name type="common">Purple gromwell</name>
    <name type="synonym">Lithospermum officinale var. erythrorhizon</name>
    <dbReference type="NCBI Taxonomy" id="34254"/>
    <lineage>
        <taxon>Eukaryota</taxon>
        <taxon>Viridiplantae</taxon>
        <taxon>Streptophyta</taxon>
        <taxon>Embryophyta</taxon>
        <taxon>Tracheophyta</taxon>
        <taxon>Spermatophyta</taxon>
        <taxon>Magnoliopsida</taxon>
        <taxon>eudicotyledons</taxon>
        <taxon>Gunneridae</taxon>
        <taxon>Pentapetalae</taxon>
        <taxon>asterids</taxon>
        <taxon>lamiids</taxon>
        <taxon>Boraginales</taxon>
        <taxon>Boraginaceae</taxon>
        <taxon>Boraginoideae</taxon>
        <taxon>Lithospermeae</taxon>
        <taxon>Lithospermum</taxon>
    </lineage>
</organism>
<evidence type="ECO:0008006" key="3">
    <source>
        <dbReference type="Google" id="ProtNLM"/>
    </source>
</evidence>
<gene>
    <name evidence="1" type="ORF">LIER_34562</name>
</gene>
<sequence length="195" mass="22850">MPGVDPALALHRLHVDPMFVPVNPRKRTFNDKKNLTIREEVTNLLKVEAICELQFPSWIVNVIRECKRHISANGQHHLRTSDRRNMEICVDDMLVKRKVRDEHLANLRETFMWLWERRLKLNLQKCSFGVTSGKFLGYMISERGIKPNPDKIKALLEMKPPNIFKDIQKLMGCEAALSRFISKSNERNLPFFKNL</sequence>
<dbReference type="AlphaFoldDB" id="A0AAV3S1Z9"/>
<proteinExistence type="predicted"/>
<accession>A0AAV3S1Z9</accession>
<dbReference type="Gene3D" id="3.30.70.270">
    <property type="match status" value="1"/>
</dbReference>
<evidence type="ECO:0000313" key="2">
    <source>
        <dbReference type="Proteomes" id="UP001454036"/>
    </source>
</evidence>
<dbReference type="Proteomes" id="UP001454036">
    <property type="component" value="Unassembled WGS sequence"/>
</dbReference>
<keyword evidence="2" id="KW-1185">Reference proteome</keyword>
<dbReference type="SUPFAM" id="SSF56672">
    <property type="entry name" value="DNA/RNA polymerases"/>
    <property type="match status" value="1"/>
</dbReference>
<name>A0AAV3S1Z9_LITER</name>
<dbReference type="PANTHER" id="PTHR37984">
    <property type="entry name" value="PROTEIN CBG26694"/>
    <property type="match status" value="1"/>
</dbReference>
<dbReference type="InterPro" id="IPR050951">
    <property type="entry name" value="Retrovirus_Pol_polyprotein"/>
</dbReference>